<dbReference type="PANTHER" id="PTHR21087:SF16">
    <property type="entry name" value="SHIKIMATE KINASE 1, CHLOROPLASTIC"/>
    <property type="match status" value="1"/>
</dbReference>
<keyword evidence="10" id="KW-0057">Aromatic amino acid biosynthesis</keyword>
<evidence type="ECO:0000313" key="14">
    <source>
        <dbReference type="Proteomes" id="UP001491310"/>
    </source>
</evidence>
<feature type="compositionally biased region" description="Basic residues" evidence="12">
    <location>
        <begin position="25"/>
        <end position="38"/>
    </location>
</feature>
<keyword evidence="6" id="KW-0808">Transferase</keyword>
<evidence type="ECO:0000256" key="2">
    <source>
        <dbReference type="ARBA" id="ARBA00004842"/>
    </source>
</evidence>
<comment type="function">
    <text evidence="1">Catalyzes the specific phosphorylation of the 3-hydroxyl group of shikimic acid using ATP as a cosubstrate.</text>
</comment>
<reference evidence="13 14" key="1">
    <citation type="journal article" date="2024" name="Nat. Commun.">
        <title>Phylogenomics reveals the evolutionary origins of lichenization in chlorophyte algae.</title>
        <authorList>
            <person name="Puginier C."/>
            <person name="Libourel C."/>
            <person name="Otte J."/>
            <person name="Skaloud P."/>
            <person name="Haon M."/>
            <person name="Grisel S."/>
            <person name="Petersen M."/>
            <person name="Berrin J.G."/>
            <person name="Delaux P.M."/>
            <person name="Dal Grande F."/>
            <person name="Keller J."/>
        </authorList>
    </citation>
    <scope>NUCLEOTIDE SEQUENCE [LARGE SCALE GENOMIC DNA]</scope>
    <source>
        <strain evidence="13 14">SAG 216-7</strain>
    </source>
</reference>
<comment type="catalytic activity">
    <reaction evidence="11">
        <text>shikimate + ATP = 3-phosphoshikimate + ADP + H(+)</text>
        <dbReference type="Rhea" id="RHEA:13121"/>
        <dbReference type="ChEBI" id="CHEBI:15378"/>
        <dbReference type="ChEBI" id="CHEBI:30616"/>
        <dbReference type="ChEBI" id="CHEBI:36208"/>
        <dbReference type="ChEBI" id="CHEBI:145989"/>
        <dbReference type="ChEBI" id="CHEBI:456216"/>
        <dbReference type="EC" id="2.7.1.71"/>
    </reaction>
</comment>
<proteinExistence type="inferred from homology"/>
<feature type="region of interest" description="Disordered" evidence="12">
    <location>
        <begin position="17"/>
        <end position="38"/>
    </location>
</feature>
<dbReference type="InterPro" id="IPR023000">
    <property type="entry name" value="Shikimate_kinase_CS"/>
</dbReference>
<evidence type="ECO:0000256" key="5">
    <source>
        <dbReference type="ARBA" id="ARBA00022605"/>
    </source>
</evidence>
<name>A0ABR2YM96_9CHLO</name>
<accession>A0ABR2YM96</accession>
<evidence type="ECO:0000256" key="4">
    <source>
        <dbReference type="ARBA" id="ARBA00012154"/>
    </source>
</evidence>
<sequence>MALPTIVPGRTVPACPNLSLSPNSRRPRHPSHSIHASHHKFQDAAFRQQIRTIHQSRQNHQQWPILKAIVKELDATVSDPDLLTQEVEALAAEVTQLLDGANLYFVGMMGSGKSTVGKIVAAALGYPYLDIDAIIVETAGCTVAQIFADQGEQAFRDLESQVLQDLGARKGVVVSTGGGAVMRDQNWGHMSQGIVIWLKGAPELLTKRALSDGTQSRPLLSQSSDQGDDAYTALLAKVTGILDKRQHLYRQSDLHIPLERSPGDPSDCGATPAAVAYRVLKSLEEHLKKGAI</sequence>
<evidence type="ECO:0000256" key="3">
    <source>
        <dbReference type="ARBA" id="ARBA00006997"/>
    </source>
</evidence>
<keyword evidence="14" id="KW-1185">Reference proteome</keyword>
<dbReference type="CDD" id="cd00464">
    <property type="entry name" value="SK"/>
    <property type="match status" value="1"/>
</dbReference>
<dbReference type="Pfam" id="PF01202">
    <property type="entry name" value="SKI"/>
    <property type="match status" value="1"/>
</dbReference>
<evidence type="ECO:0000256" key="7">
    <source>
        <dbReference type="ARBA" id="ARBA00022741"/>
    </source>
</evidence>
<dbReference type="InterPro" id="IPR000623">
    <property type="entry name" value="Shikimate_kinase/TSH1"/>
</dbReference>
<evidence type="ECO:0000256" key="12">
    <source>
        <dbReference type="SAM" id="MobiDB-lite"/>
    </source>
</evidence>
<evidence type="ECO:0000313" key="13">
    <source>
        <dbReference type="EMBL" id="KAK9908154.1"/>
    </source>
</evidence>
<dbReference type="PROSITE" id="PS01128">
    <property type="entry name" value="SHIKIMATE_KINASE"/>
    <property type="match status" value="1"/>
</dbReference>
<keyword evidence="7" id="KW-0547">Nucleotide-binding</keyword>
<evidence type="ECO:0000256" key="10">
    <source>
        <dbReference type="ARBA" id="ARBA00023141"/>
    </source>
</evidence>
<dbReference type="EMBL" id="JALJOT010000008">
    <property type="protein sequence ID" value="KAK9908154.1"/>
    <property type="molecule type" value="Genomic_DNA"/>
</dbReference>
<evidence type="ECO:0000256" key="9">
    <source>
        <dbReference type="ARBA" id="ARBA00022840"/>
    </source>
</evidence>
<evidence type="ECO:0000256" key="11">
    <source>
        <dbReference type="ARBA" id="ARBA00048567"/>
    </source>
</evidence>
<dbReference type="InterPro" id="IPR031322">
    <property type="entry name" value="Shikimate/glucono_kinase"/>
</dbReference>
<comment type="pathway">
    <text evidence="2">Metabolic intermediate biosynthesis; chorismate biosynthesis; chorismate from D-erythrose 4-phosphate and phosphoenolpyruvate: step 5/7.</text>
</comment>
<keyword evidence="5" id="KW-0028">Amino-acid biosynthesis</keyword>
<dbReference type="EC" id="2.7.1.71" evidence="4"/>
<gene>
    <name evidence="13" type="ORF">WJX75_003434</name>
</gene>
<dbReference type="HAMAP" id="MF_00109">
    <property type="entry name" value="Shikimate_kinase"/>
    <property type="match status" value="1"/>
</dbReference>
<evidence type="ECO:0000256" key="6">
    <source>
        <dbReference type="ARBA" id="ARBA00022679"/>
    </source>
</evidence>
<organism evidence="13 14">
    <name type="scientific">Coccomyxa subellipsoidea</name>
    <dbReference type="NCBI Taxonomy" id="248742"/>
    <lineage>
        <taxon>Eukaryota</taxon>
        <taxon>Viridiplantae</taxon>
        <taxon>Chlorophyta</taxon>
        <taxon>core chlorophytes</taxon>
        <taxon>Trebouxiophyceae</taxon>
        <taxon>Trebouxiophyceae incertae sedis</taxon>
        <taxon>Coccomyxaceae</taxon>
        <taxon>Coccomyxa</taxon>
    </lineage>
</organism>
<dbReference type="Gene3D" id="3.40.50.300">
    <property type="entry name" value="P-loop containing nucleotide triphosphate hydrolases"/>
    <property type="match status" value="1"/>
</dbReference>
<dbReference type="PANTHER" id="PTHR21087">
    <property type="entry name" value="SHIKIMATE KINASE"/>
    <property type="match status" value="1"/>
</dbReference>
<comment type="similarity">
    <text evidence="3">Belongs to the shikimate kinase family.</text>
</comment>
<comment type="caution">
    <text evidence="13">The sequence shown here is derived from an EMBL/GenBank/DDBJ whole genome shotgun (WGS) entry which is preliminary data.</text>
</comment>
<evidence type="ECO:0000256" key="1">
    <source>
        <dbReference type="ARBA" id="ARBA00002641"/>
    </source>
</evidence>
<dbReference type="PRINTS" id="PR01100">
    <property type="entry name" value="SHIKIMTKNASE"/>
</dbReference>
<keyword evidence="9" id="KW-0067">ATP-binding</keyword>
<evidence type="ECO:0000256" key="8">
    <source>
        <dbReference type="ARBA" id="ARBA00022777"/>
    </source>
</evidence>
<dbReference type="SUPFAM" id="SSF52540">
    <property type="entry name" value="P-loop containing nucleoside triphosphate hydrolases"/>
    <property type="match status" value="1"/>
</dbReference>
<dbReference type="InterPro" id="IPR027417">
    <property type="entry name" value="P-loop_NTPase"/>
</dbReference>
<dbReference type="Proteomes" id="UP001491310">
    <property type="component" value="Unassembled WGS sequence"/>
</dbReference>
<protein>
    <recommendedName>
        <fullName evidence="4">shikimate kinase</fullName>
        <ecNumber evidence="4">2.7.1.71</ecNumber>
    </recommendedName>
</protein>
<keyword evidence="8" id="KW-0418">Kinase</keyword>